<protein>
    <submittedName>
        <fullName evidence="1">Uncharacterized protein</fullName>
    </submittedName>
</protein>
<accession>A0A7U7G4R1</accession>
<dbReference type="RefSeq" id="WP_043558297.1">
    <property type="nucleotide sequence ID" value="NZ_CBLY010000002.1"/>
</dbReference>
<evidence type="ECO:0000313" key="2">
    <source>
        <dbReference type="Proteomes" id="UP000027590"/>
    </source>
</evidence>
<reference evidence="1 2" key="2">
    <citation type="journal article" date="2014" name="PLoS ONE">
        <title>Evolution of mitochondria reconstructed from the energy metabolism of living bacteria.</title>
        <authorList>
            <person name="Degli Esposti M."/>
            <person name="Chouaia B."/>
            <person name="Comandatore F."/>
            <person name="Crotti E."/>
            <person name="Sassera D."/>
            <person name="Lievens P.M."/>
            <person name="Daffonchio D."/>
            <person name="Bandi C."/>
        </authorList>
    </citation>
    <scope>NUCLEOTIDE SEQUENCE [LARGE SCALE GENOMIC DNA]</scope>
    <source>
        <strain evidence="2">AM169</strain>
    </source>
</reference>
<evidence type="ECO:0000313" key="1">
    <source>
        <dbReference type="EMBL" id="CDG33129.1"/>
    </source>
</evidence>
<name>A0A7U7G4R1_9PROT</name>
<comment type="caution">
    <text evidence="1">The sequence shown here is derived from an EMBL/GenBank/DDBJ whole genome shotgun (WGS) entry which is preliminary data.</text>
</comment>
<organism evidence="1 2">
    <name type="scientific">Parasaccharibacter apium</name>
    <dbReference type="NCBI Taxonomy" id="1510841"/>
    <lineage>
        <taxon>Bacteria</taxon>
        <taxon>Pseudomonadati</taxon>
        <taxon>Pseudomonadota</taxon>
        <taxon>Alphaproteobacteria</taxon>
        <taxon>Acetobacterales</taxon>
        <taxon>Acetobacteraceae</taxon>
        <taxon>Parasaccharibacter</taxon>
    </lineage>
</organism>
<sequence length="181" mass="20071">MTQRDLEALRTFQEWFVSLAGPGLMRVPLHQPTCQRDGMVAITLYRRNGYQAELGYIPQGRRYAISFPEGQYALLSFLGGSFDCDPSTVPGFPDPAGRAYLPDRFLEQTGPDTHTPQMEQVHPCLSLSTDIRTIALTNGAPSRVVFSSPEGDGVVLLFSFYKEGEMASTIRQLHMIAEKGP</sequence>
<proteinExistence type="predicted"/>
<reference evidence="1 2" key="1">
    <citation type="journal article" date="2014" name="Genome Biol. Evol.">
        <title>Acetic acid bacteria genomes reveal functional traits for adaptation to life in insect guts.</title>
        <authorList>
            <person name="Chouaia B."/>
            <person name="Gaiarsa S."/>
            <person name="Crotti E."/>
            <person name="Comandatore F."/>
            <person name="Degli Esposti M."/>
            <person name="Ricci I."/>
            <person name="Alma A."/>
            <person name="Favia G."/>
            <person name="Bandi C."/>
            <person name="Daffonchio D."/>
        </authorList>
    </citation>
    <scope>NUCLEOTIDE SEQUENCE [LARGE SCALE GENOMIC DNA]</scope>
    <source>
        <strain evidence="2">AM169</strain>
    </source>
</reference>
<gene>
    <name evidence="1" type="ORF">SACS_0391</name>
</gene>
<dbReference type="EMBL" id="CBLY010000002">
    <property type="protein sequence ID" value="CDG33129.1"/>
    <property type="molecule type" value="Genomic_DNA"/>
</dbReference>
<dbReference type="AlphaFoldDB" id="A0A7U7G4R1"/>
<dbReference type="Proteomes" id="UP000027590">
    <property type="component" value="Unassembled WGS sequence"/>
</dbReference>